<proteinExistence type="inferred from homology"/>
<feature type="transmembrane region" description="Helical" evidence="7">
    <location>
        <begin position="209"/>
        <end position="229"/>
    </location>
</feature>
<comment type="caution">
    <text evidence="9">The sequence shown here is derived from an EMBL/GenBank/DDBJ whole genome shotgun (WGS) entry which is preliminary data.</text>
</comment>
<evidence type="ECO:0000256" key="2">
    <source>
        <dbReference type="ARBA" id="ARBA00022448"/>
    </source>
</evidence>
<dbReference type="InterPro" id="IPR000515">
    <property type="entry name" value="MetI-like"/>
</dbReference>
<keyword evidence="6 7" id="KW-0472">Membrane</keyword>
<dbReference type="Gene3D" id="1.10.3720.10">
    <property type="entry name" value="MetI-like"/>
    <property type="match status" value="1"/>
</dbReference>
<organism evidence="9 10">
    <name type="scientific">Metabacillus lacus</name>
    <dbReference type="NCBI Taxonomy" id="1983721"/>
    <lineage>
        <taxon>Bacteria</taxon>
        <taxon>Bacillati</taxon>
        <taxon>Bacillota</taxon>
        <taxon>Bacilli</taxon>
        <taxon>Bacillales</taxon>
        <taxon>Bacillaceae</taxon>
        <taxon>Metabacillus</taxon>
    </lineage>
</organism>
<gene>
    <name evidence="9" type="primary">phnE</name>
    <name evidence="9" type="ORF">GJU40_17065</name>
</gene>
<evidence type="ECO:0000256" key="6">
    <source>
        <dbReference type="ARBA" id="ARBA00023136"/>
    </source>
</evidence>
<dbReference type="EMBL" id="WKKI01000048">
    <property type="protein sequence ID" value="MRX73856.1"/>
    <property type="molecule type" value="Genomic_DNA"/>
</dbReference>
<comment type="subcellular location">
    <subcellularLocation>
        <location evidence="1 7">Cell membrane</location>
        <topology evidence="1 7">Multi-pass membrane protein</topology>
    </subcellularLocation>
</comment>
<name>A0A7X2J1Z9_9BACI</name>
<dbReference type="OrthoDB" id="9808005at2"/>
<feature type="transmembrane region" description="Helical" evidence="7">
    <location>
        <begin position="80"/>
        <end position="107"/>
    </location>
</feature>
<feature type="transmembrane region" description="Helical" evidence="7">
    <location>
        <begin position="128"/>
        <end position="152"/>
    </location>
</feature>
<dbReference type="InterPro" id="IPR005769">
    <property type="entry name" value="PhnE/PtxC"/>
</dbReference>
<feature type="domain" description="ABC transmembrane type-1" evidence="8">
    <location>
        <begin position="76"/>
        <end position="259"/>
    </location>
</feature>
<dbReference type="CDD" id="cd06261">
    <property type="entry name" value="TM_PBP2"/>
    <property type="match status" value="1"/>
</dbReference>
<dbReference type="Proteomes" id="UP000448867">
    <property type="component" value="Unassembled WGS sequence"/>
</dbReference>
<dbReference type="PANTHER" id="PTHR30043:SF1">
    <property type="entry name" value="ABC TRANSPORT SYSTEM PERMEASE PROTEIN P69"/>
    <property type="match status" value="1"/>
</dbReference>
<evidence type="ECO:0000256" key="3">
    <source>
        <dbReference type="ARBA" id="ARBA00022475"/>
    </source>
</evidence>
<reference evidence="9 10" key="1">
    <citation type="submission" date="2019-11" db="EMBL/GenBank/DDBJ databases">
        <title>Bacillus lacus genome.</title>
        <authorList>
            <person name="Allen C.J."/>
            <person name="Newman J.D."/>
        </authorList>
    </citation>
    <scope>NUCLEOTIDE SEQUENCE [LARGE SCALE GENOMIC DNA]</scope>
    <source>
        <strain evidence="9 10">KCTC 33946</strain>
    </source>
</reference>
<dbReference type="PANTHER" id="PTHR30043">
    <property type="entry name" value="PHOSPHONATES TRANSPORT SYSTEM PERMEASE PROTEIN"/>
    <property type="match status" value="1"/>
</dbReference>
<accession>A0A7X2J1Z9</accession>
<dbReference type="RefSeq" id="WP_154309313.1">
    <property type="nucleotide sequence ID" value="NZ_WKKI01000048.1"/>
</dbReference>
<feature type="transmembrane region" description="Helical" evidence="7">
    <location>
        <begin position="241"/>
        <end position="259"/>
    </location>
</feature>
<dbReference type="AlphaFoldDB" id="A0A7X2J1Z9"/>
<keyword evidence="10" id="KW-1185">Reference proteome</keyword>
<keyword evidence="4 7" id="KW-0812">Transmembrane</keyword>
<dbReference type="InterPro" id="IPR035906">
    <property type="entry name" value="MetI-like_sf"/>
</dbReference>
<sequence>MDPKQDNFVPSSLISARAKRQVTLIMMVVIGLYLWSSIQTESFITDFFAGIPDMSRMVQDLFPPNLSFTSQVWPKLTETIHMAIIATTIAVILCIPMSLLAASNVNTNKISYQISRFFLNILRTIPDIILAVIFVGIFGIGVFPGILALIIFSLGILSKLISETIEAIDRHPMEAITASGGNKLQVIWYSVVPQVLPQFTSFGLYVFEINIRASVVLGLVGAGGVGQLLNQQINFFNYKNAMMLILIVFIIVIIIDYVSTKIREAIV</sequence>
<evidence type="ECO:0000256" key="1">
    <source>
        <dbReference type="ARBA" id="ARBA00004651"/>
    </source>
</evidence>
<dbReference type="PROSITE" id="PS50928">
    <property type="entry name" value="ABC_TM1"/>
    <property type="match status" value="1"/>
</dbReference>
<evidence type="ECO:0000313" key="9">
    <source>
        <dbReference type="EMBL" id="MRX73856.1"/>
    </source>
</evidence>
<feature type="transmembrane region" description="Helical" evidence="7">
    <location>
        <begin position="21"/>
        <end position="38"/>
    </location>
</feature>
<comment type="similarity">
    <text evidence="7">Belongs to the binding-protein-dependent transport system permease family.</text>
</comment>
<dbReference type="NCBIfam" id="TIGR01097">
    <property type="entry name" value="PhnE"/>
    <property type="match status" value="1"/>
</dbReference>
<dbReference type="GO" id="GO:0005886">
    <property type="term" value="C:plasma membrane"/>
    <property type="evidence" value="ECO:0007669"/>
    <property type="project" value="UniProtKB-SubCell"/>
</dbReference>
<protein>
    <submittedName>
        <fullName evidence="9">Phosphonate ABC transporter, permease protein PhnE</fullName>
    </submittedName>
</protein>
<dbReference type="SUPFAM" id="SSF161098">
    <property type="entry name" value="MetI-like"/>
    <property type="match status" value="1"/>
</dbReference>
<evidence type="ECO:0000313" key="10">
    <source>
        <dbReference type="Proteomes" id="UP000448867"/>
    </source>
</evidence>
<evidence type="ECO:0000259" key="8">
    <source>
        <dbReference type="PROSITE" id="PS50928"/>
    </source>
</evidence>
<dbReference type="GO" id="GO:0015416">
    <property type="term" value="F:ABC-type phosphonate transporter activity"/>
    <property type="evidence" value="ECO:0007669"/>
    <property type="project" value="InterPro"/>
</dbReference>
<evidence type="ECO:0000256" key="4">
    <source>
        <dbReference type="ARBA" id="ARBA00022692"/>
    </source>
</evidence>
<keyword evidence="2 7" id="KW-0813">Transport</keyword>
<dbReference type="Pfam" id="PF00528">
    <property type="entry name" value="BPD_transp_1"/>
    <property type="match status" value="1"/>
</dbReference>
<keyword evidence="3" id="KW-1003">Cell membrane</keyword>
<evidence type="ECO:0000256" key="5">
    <source>
        <dbReference type="ARBA" id="ARBA00022989"/>
    </source>
</evidence>
<evidence type="ECO:0000256" key="7">
    <source>
        <dbReference type="RuleBase" id="RU363032"/>
    </source>
</evidence>
<keyword evidence="5 7" id="KW-1133">Transmembrane helix</keyword>